<accession>A0A7J8FAT4</accession>
<dbReference type="Proteomes" id="UP000550707">
    <property type="component" value="Unassembled WGS sequence"/>
</dbReference>
<keyword evidence="2 6" id="KW-0812">Transmembrane</keyword>
<evidence type="ECO:0000256" key="4">
    <source>
        <dbReference type="ARBA" id="ARBA00023136"/>
    </source>
</evidence>
<gene>
    <name evidence="7" type="ORF">HJG59_014736</name>
</gene>
<evidence type="ECO:0000313" key="7">
    <source>
        <dbReference type="EMBL" id="KAF6444848.1"/>
    </source>
</evidence>
<comment type="subcellular location">
    <subcellularLocation>
        <location evidence="1">Membrane</location>
        <topology evidence="1">Multi-pass membrane protein</topology>
    </subcellularLocation>
</comment>
<organism evidence="7 8">
    <name type="scientific">Molossus molossus</name>
    <name type="common">Pallas' mastiff bat</name>
    <name type="synonym">Vespertilio molossus</name>
    <dbReference type="NCBI Taxonomy" id="27622"/>
    <lineage>
        <taxon>Eukaryota</taxon>
        <taxon>Metazoa</taxon>
        <taxon>Chordata</taxon>
        <taxon>Craniata</taxon>
        <taxon>Vertebrata</taxon>
        <taxon>Euteleostomi</taxon>
        <taxon>Mammalia</taxon>
        <taxon>Eutheria</taxon>
        <taxon>Laurasiatheria</taxon>
        <taxon>Chiroptera</taxon>
        <taxon>Yangochiroptera</taxon>
        <taxon>Molossidae</taxon>
        <taxon>Molossus</taxon>
    </lineage>
</organism>
<comment type="similarity">
    <text evidence="5">Belongs to the laat-1 family.</text>
</comment>
<reference evidence="7 8" key="1">
    <citation type="journal article" date="2020" name="Nature">
        <title>Six reference-quality genomes reveal evolution of bat adaptations.</title>
        <authorList>
            <person name="Jebb D."/>
            <person name="Huang Z."/>
            <person name="Pippel M."/>
            <person name="Hughes G.M."/>
            <person name="Lavrichenko K."/>
            <person name="Devanna P."/>
            <person name="Winkler S."/>
            <person name="Jermiin L.S."/>
            <person name="Skirmuntt E.C."/>
            <person name="Katzourakis A."/>
            <person name="Burkitt-Gray L."/>
            <person name="Ray D.A."/>
            <person name="Sullivan K.A.M."/>
            <person name="Roscito J.G."/>
            <person name="Kirilenko B.M."/>
            <person name="Davalos L.M."/>
            <person name="Corthals A.P."/>
            <person name="Power M.L."/>
            <person name="Jones G."/>
            <person name="Ransome R.D."/>
            <person name="Dechmann D.K.N."/>
            <person name="Locatelli A.G."/>
            <person name="Puechmaille S.J."/>
            <person name="Fedrigo O."/>
            <person name="Jarvis E.D."/>
            <person name="Hiller M."/>
            <person name="Vernes S.C."/>
            <person name="Myers E.W."/>
            <person name="Teeling E.C."/>
        </authorList>
    </citation>
    <scope>NUCLEOTIDE SEQUENCE [LARGE SCALE GENOMIC DNA]</scope>
    <source>
        <strain evidence="7">MMolMol1</strain>
        <tissue evidence="7">Muscle</tissue>
    </source>
</reference>
<dbReference type="EMBL" id="JACASF010000012">
    <property type="protein sequence ID" value="KAF6444848.1"/>
    <property type="molecule type" value="Genomic_DNA"/>
</dbReference>
<dbReference type="InterPro" id="IPR006603">
    <property type="entry name" value="PQ-loop_rpt"/>
</dbReference>
<proteinExistence type="inferred from homology"/>
<feature type="transmembrane region" description="Helical" evidence="6">
    <location>
        <begin position="199"/>
        <end position="219"/>
    </location>
</feature>
<dbReference type="InParanoid" id="A0A7J8FAT4"/>
<feature type="transmembrane region" description="Helical" evidence="6">
    <location>
        <begin position="239"/>
        <end position="258"/>
    </location>
</feature>
<name>A0A7J8FAT4_MOLMO</name>
<evidence type="ECO:0000256" key="3">
    <source>
        <dbReference type="ARBA" id="ARBA00022989"/>
    </source>
</evidence>
<feature type="transmembrane region" description="Helical" evidence="6">
    <location>
        <begin position="153"/>
        <end position="179"/>
    </location>
</feature>
<dbReference type="Gene3D" id="1.20.1280.290">
    <property type="match status" value="2"/>
</dbReference>
<evidence type="ECO:0000313" key="8">
    <source>
        <dbReference type="Proteomes" id="UP000550707"/>
    </source>
</evidence>
<protein>
    <recommendedName>
        <fullName evidence="9">Solute carrier family 66 member 1</fullName>
    </recommendedName>
</protein>
<dbReference type="GO" id="GO:0005765">
    <property type="term" value="C:lysosomal membrane"/>
    <property type="evidence" value="ECO:0007669"/>
    <property type="project" value="TreeGrafter"/>
</dbReference>
<evidence type="ECO:0000256" key="1">
    <source>
        <dbReference type="ARBA" id="ARBA00004141"/>
    </source>
</evidence>
<dbReference type="GO" id="GO:0015189">
    <property type="term" value="F:L-lysine transmembrane transporter activity"/>
    <property type="evidence" value="ECO:0007669"/>
    <property type="project" value="TreeGrafter"/>
</dbReference>
<feature type="transmembrane region" description="Helical" evidence="6">
    <location>
        <begin position="92"/>
        <end position="112"/>
    </location>
</feature>
<feature type="transmembrane region" description="Helical" evidence="6">
    <location>
        <begin position="124"/>
        <end position="141"/>
    </location>
</feature>
<dbReference type="PANTHER" id="PTHR16201:SF36">
    <property type="entry name" value="LYSOSOMAL AMINO ACID TRANSPORTER 1 HOMOLOG"/>
    <property type="match status" value="1"/>
</dbReference>
<dbReference type="Pfam" id="PF04193">
    <property type="entry name" value="PQ-loop"/>
    <property type="match status" value="2"/>
</dbReference>
<keyword evidence="4 6" id="KW-0472">Membrane</keyword>
<dbReference type="InterPro" id="IPR051415">
    <property type="entry name" value="LAAT-1"/>
</dbReference>
<evidence type="ECO:0000256" key="5">
    <source>
        <dbReference type="ARBA" id="ARBA00038039"/>
    </source>
</evidence>
<dbReference type="SMART" id="SM00679">
    <property type="entry name" value="CTNS"/>
    <property type="match status" value="2"/>
</dbReference>
<dbReference type="FunFam" id="1.20.1280.290:FF:000013">
    <property type="entry name" value="lysosomal amino acid transporter 1 homolog"/>
    <property type="match status" value="1"/>
</dbReference>
<comment type="caution">
    <text evidence="7">The sequence shown here is derived from an EMBL/GenBank/DDBJ whole genome shotgun (WGS) entry which is preliminary data.</text>
</comment>
<evidence type="ECO:0008006" key="9">
    <source>
        <dbReference type="Google" id="ProtNLM"/>
    </source>
</evidence>
<keyword evidence="3 6" id="KW-1133">Transmembrane helix</keyword>
<evidence type="ECO:0000256" key="2">
    <source>
        <dbReference type="ARBA" id="ARBA00022692"/>
    </source>
</evidence>
<evidence type="ECO:0000256" key="6">
    <source>
        <dbReference type="SAM" id="Phobius"/>
    </source>
</evidence>
<keyword evidence="8" id="KW-1185">Reference proteome</keyword>
<sequence length="292" mass="31985">MLLRRALSCLSAPAPSPPPSAVMVWKTLGLGNFSSCPNGSRQWIWDVFGECAQDGWDEASVGLGLISILCFAASTFPQYIKACKTGNMDQALSLWFLLGWIGGDSCNLIGSFLADQLPLQTYTAVYYVLADLVMLSLYFHYKFKNRPSVLSAPINSLLLFTLGLACTTPLLSSLGSMAAPREAFRGRKLLSVEPGNKPFTRQEIIGFVIGSVSSVLYLFSRLPQIRTNFLRKSTQGISYSLFALVMLGNTLYGLSVLLKNPEINSFQPITTDQFPGPVTALRTQLPTRTCNE</sequence>
<dbReference type="AlphaFoldDB" id="A0A7J8FAT4"/>
<dbReference type="PANTHER" id="PTHR16201">
    <property type="entry name" value="SEVEN TRANSMEMBRANE PROTEIN 1-RELATED"/>
    <property type="match status" value="1"/>
</dbReference>